<dbReference type="AlphaFoldDB" id="A0A7S4FVG2"/>
<protein>
    <submittedName>
        <fullName evidence="3">Uncharacterized protein</fullName>
    </submittedName>
</protein>
<dbReference type="EMBL" id="HBJA01078909">
    <property type="protein sequence ID" value="CAE0816482.1"/>
    <property type="molecule type" value="Transcribed_RNA"/>
</dbReference>
<sequence>MSEYFRAVAACDPQRNAQYMYHEDRMVADRLKTTKGKVDEDWNYADEQLAKARLNEKARMDEEWEELRRLEAEEEARETQLTEREREERARRRAREKRLEDFHKANSIQPAINPGLPTSQPHIIDELHKAAQASLLEMQAEFIKPETLPHMEDLEAHMGLEREAQREAFQDSSEQRKENEDWKRKLRESTKFM</sequence>
<reference evidence="3" key="1">
    <citation type="submission" date="2021-01" db="EMBL/GenBank/DDBJ databases">
        <authorList>
            <person name="Corre E."/>
            <person name="Pelletier E."/>
            <person name="Niang G."/>
            <person name="Scheremetjew M."/>
            <person name="Finn R."/>
            <person name="Kale V."/>
            <person name="Holt S."/>
            <person name="Cochrane G."/>
            <person name="Meng A."/>
            <person name="Brown T."/>
            <person name="Cohen L."/>
        </authorList>
    </citation>
    <scope>NUCLEOTIDE SEQUENCE</scope>
    <source>
        <strain evidence="3">CCMP1594</strain>
    </source>
</reference>
<feature type="coiled-coil region" evidence="1">
    <location>
        <begin position="67"/>
        <end position="97"/>
    </location>
</feature>
<evidence type="ECO:0000256" key="2">
    <source>
        <dbReference type="SAM" id="MobiDB-lite"/>
    </source>
</evidence>
<accession>A0A7S4FVG2</accession>
<proteinExistence type="predicted"/>
<evidence type="ECO:0000256" key="1">
    <source>
        <dbReference type="SAM" id="Coils"/>
    </source>
</evidence>
<gene>
    <name evidence="3" type="ORF">EGYM00163_LOCUS27643</name>
</gene>
<evidence type="ECO:0000313" key="3">
    <source>
        <dbReference type="EMBL" id="CAE0816482.1"/>
    </source>
</evidence>
<keyword evidence="1" id="KW-0175">Coiled coil</keyword>
<feature type="region of interest" description="Disordered" evidence="2">
    <location>
        <begin position="153"/>
        <end position="193"/>
    </location>
</feature>
<name>A0A7S4FVG2_9EUGL</name>
<organism evidence="3">
    <name type="scientific">Eutreptiella gymnastica</name>
    <dbReference type="NCBI Taxonomy" id="73025"/>
    <lineage>
        <taxon>Eukaryota</taxon>
        <taxon>Discoba</taxon>
        <taxon>Euglenozoa</taxon>
        <taxon>Euglenida</taxon>
        <taxon>Spirocuta</taxon>
        <taxon>Euglenophyceae</taxon>
        <taxon>Eutreptiales</taxon>
        <taxon>Eutreptiaceae</taxon>
        <taxon>Eutreptiella</taxon>
    </lineage>
</organism>